<dbReference type="PANTHER" id="PTHR11046">
    <property type="entry name" value="OLIGORIBONUCLEASE, MITOCHONDRIAL"/>
    <property type="match status" value="1"/>
</dbReference>
<comment type="caution">
    <text evidence="7">The sequence shown here is derived from an EMBL/GenBank/DDBJ whole genome shotgun (WGS) entry which is preliminary data.</text>
</comment>
<organism evidence="7 8">
    <name type="scientific">Kingella pumchi</name>
    <dbReference type="NCBI Taxonomy" id="2779506"/>
    <lineage>
        <taxon>Bacteria</taxon>
        <taxon>Pseudomonadati</taxon>
        <taxon>Pseudomonadota</taxon>
        <taxon>Betaproteobacteria</taxon>
        <taxon>Neisseriales</taxon>
        <taxon>Neisseriaceae</taxon>
        <taxon>Kingella</taxon>
    </lineage>
</organism>
<evidence type="ECO:0000256" key="3">
    <source>
        <dbReference type="ARBA" id="ARBA00022801"/>
    </source>
</evidence>
<keyword evidence="3 5" id="KW-0378">Hydrolase</keyword>
<dbReference type="EMBL" id="JAKOOW010000017">
    <property type="protein sequence ID" value="MCG6503656.1"/>
    <property type="molecule type" value="Genomic_DNA"/>
</dbReference>
<evidence type="ECO:0000256" key="2">
    <source>
        <dbReference type="ARBA" id="ARBA00022722"/>
    </source>
</evidence>
<accession>A0ABS9NLI9</accession>
<dbReference type="InterPro" id="IPR012337">
    <property type="entry name" value="RNaseH-like_sf"/>
</dbReference>
<gene>
    <name evidence="5 7" type="primary">orn</name>
    <name evidence="7" type="ORF">MB824_03975</name>
</gene>
<dbReference type="PANTHER" id="PTHR11046:SF0">
    <property type="entry name" value="OLIGORIBONUCLEASE, MITOCHONDRIAL"/>
    <property type="match status" value="1"/>
</dbReference>
<feature type="domain" description="Exonuclease" evidence="6">
    <location>
        <begin position="6"/>
        <end position="179"/>
    </location>
</feature>
<dbReference type="HAMAP" id="MF_00045">
    <property type="entry name" value="Oligoribonuclease"/>
    <property type="match status" value="1"/>
</dbReference>
<comment type="subcellular location">
    <subcellularLocation>
        <location evidence="5">Cytoplasm</location>
    </subcellularLocation>
</comment>
<evidence type="ECO:0000256" key="1">
    <source>
        <dbReference type="ARBA" id="ARBA00009921"/>
    </source>
</evidence>
<dbReference type="CDD" id="cd06135">
    <property type="entry name" value="Orn"/>
    <property type="match status" value="1"/>
</dbReference>
<name>A0ABS9NLI9_9NEIS</name>
<dbReference type="RefSeq" id="WP_238746171.1">
    <property type="nucleotide sequence ID" value="NZ_JAKOOW010000017.1"/>
</dbReference>
<feature type="active site" evidence="5">
    <location>
        <position position="128"/>
    </location>
</feature>
<dbReference type="EC" id="3.1.-.-" evidence="5"/>
<dbReference type="Pfam" id="PF00929">
    <property type="entry name" value="RNase_T"/>
    <property type="match status" value="1"/>
</dbReference>
<dbReference type="InterPro" id="IPR013520">
    <property type="entry name" value="Ribonucl_H"/>
</dbReference>
<proteinExistence type="inferred from homology"/>
<dbReference type="SUPFAM" id="SSF53098">
    <property type="entry name" value="Ribonuclease H-like"/>
    <property type="match status" value="1"/>
</dbReference>
<comment type="similarity">
    <text evidence="1 5">Belongs to the oligoribonuclease family.</text>
</comment>
<dbReference type="GO" id="GO:0016787">
    <property type="term" value="F:hydrolase activity"/>
    <property type="evidence" value="ECO:0007669"/>
    <property type="project" value="UniProtKB-KW"/>
</dbReference>
<protein>
    <recommendedName>
        <fullName evidence="5">Oligoribonuclease</fullName>
        <ecNumber evidence="5">3.1.-.-</ecNumber>
    </recommendedName>
</protein>
<dbReference type="InterPro" id="IPR036397">
    <property type="entry name" value="RNaseH_sf"/>
</dbReference>
<evidence type="ECO:0000259" key="6">
    <source>
        <dbReference type="SMART" id="SM00479"/>
    </source>
</evidence>
<sequence length="186" mass="21876">MQDQNNLCWLDMEMTGLNPDNDKIIEVAMIITDKDLNVLAQSEVYAVHQSDEILNGMDAWCTATHARTGLTERVRQSKLDEREVEQKLLEFIRQWIPANASPMCGNTIHQDRRFMARYMPELEAHFHYRNLDVSTLKELARRWNPPVYKGFAKKGAHKALDDILESIEELRYYREHFLRLPQTTEQ</sequence>
<comment type="function">
    <text evidence="5">3'-to-5' exoribonuclease specific for small oligoribonucleotides.</text>
</comment>
<evidence type="ECO:0000313" key="8">
    <source>
        <dbReference type="Proteomes" id="UP001298424"/>
    </source>
</evidence>
<dbReference type="InterPro" id="IPR022894">
    <property type="entry name" value="Oligoribonuclease"/>
</dbReference>
<keyword evidence="4 5" id="KW-0269">Exonuclease</keyword>
<keyword evidence="5" id="KW-0963">Cytoplasm</keyword>
<evidence type="ECO:0000313" key="7">
    <source>
        <dbReference type="EMBL" id="MCG6503656.1"/>
    </source>
</evidence>
<reference evidence="7 8" key="1">
    <citation type="submission" date="2022-02" db="EMBL/GenBank/DDBJ databases">
        <title>Genome sequence data of Kingella unionensis sp. nov. strain CICC 24913 (CCUG 75125).</title>
        <authorList>
            <person name="Xiao M."/>
        </authorList>
    </citation>
    <scope>NUCLEOTIDE SEQUENCE [LARGE SCALE GENOMIC DNA]</scope>
    <source>
        <strain evidence="7 8">CICC 24913</strain>
    </source>
</reference>
<dbReference type="SMART" id="SM00479">
    <property type="entry name" value="EXOIII"/>
    <property type="match status" value="1"/>
</dbReference>
<keyword evidence="8" id="KW-1185">Reference proteome</keyword>
<keyword evidence="2 5" id="KW-0540">Nuclease</keyword>
<evidence type="ECO:0000256" key="4">
    <source>
        <dbReference type="ARBA" id="ARBA00022839"/>
    </source>
</evidence>
<evidence type="ECO:0000256" key="5">
    <source>
        <dbReference type="HAMAP-Rule" id="MF_00045"/>
    </source>
</evidence>
<dbReference type="Proteomes" id="UP001298424">
    <property type="component" value="Unassembled WGS sequence"/>
</dbReference>
<dbReference type="Gene3D" id="3.30.420.10">
    <property type="entry name" value="Ribonuclease H-like superfamily/Ribonuclease H"/>
    <property type="match status" value="1"/>
</dbReference>
<dbReference type="NCBIfam" id="NF003765">
    <property type="entry name" value="PRK05359.1"/>
    <property type="match status" value="1"/>
</dbReference>